<dbReference type="Pfam" id="PF03453">
    <property type="entry name" value="MoeA_N"/>
    <property type="match status" value="1"/>
</dbReference>
<keyword evidence="6" id="KW-0479">Metal-binding</keyword>
<feature type="region of interest" description="Disordered" evidence="7">
    <location>
        <begin position="161"/>
        <end position="217"/>
    </location>
</feature>
<name>A0A6A4VB07_AMPAM</name>
<dbReference type="Proteomes" id="UP000440578">
    <property type="component" value="Unassembled WGS sequence"/>
</dbReference>
<dbReference type="CDD" id="cd00887">
    <property type="entry name" value="MoeA"/>
    <property type="match status" value="1"/>
</dbReference>
<evidence type="ECO:0000256" key="2">
    <source>
        <dbReference type="ARBA" id="ARBA00007589"/>
    </source>
</evidence>
<comment type="catalytic activity">
    <reaction evidence="6">
        <text>molybdopterin + ATP + H(+) = adenylyl-molybdopterin + diphosphate</text>
        <dbReference type="Rhea" id="RHEA:31331"/>
        <dbReference type="ChEBI" id="CHEBI:15378"/>
        <dbReference type="ChEBI" id="CHEBI:30616"/>
        <dbReference type="ChEBI" id="CHEBI:33019"/>
        <dbReference type="ChEBI" id="CHEBI:58698"/>
        <dbReference type="ChEBI" id="CHEBI:62727"/>
    </reaction>
</comment>
<dbReference type="InterPro" id="IPR001453">
    <property type="entry name" value="MoaB/Mog_dom"/>
</dbReference>
<dbReference type="GO" id="GO:0099634">
    <property type="term" value="C:postsynaptic specialization membrane"/>
    <property type="evidence" value="ECO:0007669"/>
    <property type="project" value="GOC"/>
</dbReference>
<dbReference type="GO" id="GO:0097112">
    <property type="term" value="P:gamma-aminobutyric acid receptor clustering"/>
    <property type="evidence" value="ECO:0007669"/>
    <property type="project" value="TreeGrafter"/>
</dbReference>
<dbReference type="GO" id="GO:0005524">
    <property type="term" value="F:ATP binding"/>
    <property type="evidence" value="ECO:0007669"/>
    <property type="project" value="UniProtKB-UniRule"/>
</dbReference>
<dbReference type="PANTHER" id="PTHR10192">
    <property type="entry name" value="MOLYBDOPTERIN BIOSYNTHESIS PROTEIN"/>
    <property type="match status" value="1"/>
</dbReference>
<dbReference type="InterPro" id="IPR036688">
    <property type="entry name" value="MoeA_C_domain_IV_sf"/>
</dbReference>
<feature type="compositionally biased region" description="Basic and acidic residues" evidence="7">
    <location>
        <begin position="161"/>
        <end position="180"/>
    </location>
</feature>
<keyword evidence="10" id="KW-1185">Reference proteome</keyword>
<dbReference type="Pfam" id="PF00994">
    <property type="entry name" value="MoCF_biosynth"/>
    <property type="match status" value="2"/>
</dbReference>
<comment type="catalytic activity">
    <reaction evidence="6">
        <text>adenylyl-molybdopterin + molybdate = Mo-molybdopterin + AMP + H(+)</text>
        <dbReference type="Rhea" id="RHEA:35047"/>
        <dbReference type="ChEBI" id="CHEBI:15378"/>
        <dbReference type="ChEBI" id="CHEBI:36264"/>
        <dbReference type="ChEBI" id="CHEBI:62727"/>
        <dbReference type="ChEBI" id="CHEBI:71302"/>
        <dbReference type="ChEBI" id="CHEBI:456215"/>
    </reaction>
</comment>
<dbReference type="GO" id="GO:0006777">
    <property type="term" value="P:Mo-molybdopterin cofactor biosynthetic process"/>
    <property type="evidence" value="ECO:0007669"/>
    <property type="project" value="UniProtKB-UniRule"/>
</dbReference>
<comment type="function">
    <text evidence="6">Catalyzes two steps in the biosynthesis of the molybdenum cofactor. In the first step, molybdopterin is adenylated. Subsequently, molybdate is inserted into adenylated molybdopterin and AMP is released.</text>
</comment>
<dbReference type="FunFam" id="3.40.980.10:FF:000001">
    <property type="entry name" value="Molybdopterin molybdenumtransferase"/>
    <property type="match status" value="1"/>
</dbReference>
<comment type="similarity">
    <text evidence="2">In the N-terminal section; belongs to the MoaB/Mog family.</text>
</comment>
<protein>
    <recommendedName>
        <fullName evidence="4">molybdopterin adenylyltransferase</fullName>
        <ecNumber evidence="4">2.7.7.75</ecNumber>
    </recommendedName>
</protein>
<comment type="pathway">
    <text evidence="1 6">Cofactor biosynthesis; molybdopterin biosynthesis.</text>
</comment>
<dbReference type="EC" id="2.7.7.75" evidence="4"/>
<dbReference type="GO" id="GO:0005829">
    <property type="term" value="C:cytosol"/>
    <property type="evidence" value="ECO:0007669"/>
    <property type="project" value="TreeGrafter"/>
</dbReference>
<dbReference type="GO" id="GO:0061599">
    <property type="term" value="F:molybdopterin molybdotransferase activity"/>
    <property type="evidence" value="ECO:0007669"/>
    <property type="project" value="UniProtKB-UniRule"/>
</dbReference>
<comment type="cofactor">
    <cofactor evidence="6">
        <name>Mg(2+)</name>
        <dbReference type="ChEBI" id="CHEBI:18420"/>
    </cofactor>
</comment>
<organism evidence="9 10">
    <name type="scientific">Amphibalanus amphitrite</name>
    <name type="common">Striped barnacle</name>
    <name type="synonym">Balanus amphitrite</name>
    <dbReference type="NCBI Taxonomy" id="1232801"/>
    <lineage>
        <taxon>Eukaryota</taxon>
        <taxon>Metazoa</taxon>
        <taxon>Ecdysozoa</taxon>
        <taxon>Arthropoda</taxon>
        <taxon>Crustacea</taxon>
        <taxon>Multicrustacea</taxon>
        <taxon>Cirripedia</taxon>
        <taxon>Thoracica</taxon>
        <taxon>Thoracicalcarea</taxon>
        <taxon>Balanomorpha</taxon>
        <taxon>Balanoidea</taxon>
        <taxon>Balanidae</taxon>
        <taxon>Amphibalaninae</taxon>
        <taxon>Amphibalanus</taxon>
    </lineage>
</organism>
<evidence type="ECO:0000256" key="1">
    <source>
        <dbReference type="ARBA" id="ARBA00005046"/>
    </source>
</evidence>
<dbReference type="GO" id="GO:0030425">
    <property type="term" value="C:dendrite"/>
    <property type="evidence" value="ECO:0007669"/>
    <property type="project" value="TreeGrafter"/>
</dbReference>
<dbReference type="InterPro" id="IPR036135">
    <property type="entry name" value="MoeA_linker/N_sf"/>
</dbReference>
<comment type="similarity">
    <text evidence="3">In the C-terminal section; belongs to the MoeA family.</text>
</comment>
<dbReference type="UniPathway" id="UPA00344"/>
<comment type="similarity">
    <text evidence="6">Belongs to the MoeA family.</text>
</comment>
<dbReference type="GO" id="GO:0061598">
    <property type="term" value="F:molybdopterin adenylyltransferase activity"/>
    <property type="evidence" value="ECO:0007669"/>
    <property type="project" value="UniProtKB-UniRule"/>
</dbReference>
<evidence type="ECO:0000313" key="10">
    <source>
        <dbReference type="Proteomes" id="UP000440578"/>
    </source>
</evidence>
<evidence type="ECO:0000256" key="5">
    <source>
        <dbReference type="ARBA" id="ARBA00023150"/>
    </source>
</evidence>
<dbReference type="GO" id="GO:0098970">
    <property type="term" value="P:postsynaptic neurotransmitter receptor diffusion trapping"/>
    <property type="evidence" value="ECO:0007669"/>
    <property type="project" value="TreeGrafter"/>
</dbReference>
<accession>A0A6A4VB07</accession>
<dbReference type="Gene3D" id="3.90.105.10">
    <property type="entry name" value="Molybdopterin biosynthesis moea protein, domain 2"/>
    <property type="match status" value="1"/>
</dbReference>
<dbReference type="GO" id="GO:0007529">
    <property type="term" value="P:establishment of synaptic specificity at neuromuscular junction"/>
    <property type="evidence" value="ECO:0007669"/>
    <property type="project" value="TreeGrafter"/>
</dbReference>
<keyword evidence="5 6" id="KW-0501">Molybdenum cofactor biosynthesis</keyword>
<evidence type="ECO:0000256" key="7">
    <source>
        <dbReference type="SAM" id="MobiDB-lite"/>
    </source>
</evidence>
<evidence type="ECO:0000256" key="6">
    <source>
        <dbReference type="RuleBase" id="RU365090"/>
    </source>
</evidence>
<dbReference type="InterPro" id="IPR036425">
    <property type="entry name" value="MoaB/Mog-like_dom_sf"/>
</dbReference>
<dbReference type="SMART" id="SM00852">
    <property type="entry name" value="MoCF_biosynth"/>
    <property type="match status" value="2"/>
</dbReference>
<evidence type="ECO:0000256" key="4">
    <source>
        <dbReference type="ARBA" id="ARBA00012509"/>
    </source>
</evidence>
<dbReference type="InterPro" id="IPR005110">
    <property type="entry name" value="MoeA_linker/N"/>
</dbReference>
<dbReference type="CDD" id="cd00886">
    <property type="entry name" value="MogA_MoaB"/>
    <property type="match status" value="1"/>
</dbReference>
<dbReference type="GO" id="GO:0072579">
    <property type="term" value="P:glycine receptor clustering"/>
    <property type="evidence" value="ECO:0007669"/>
    <property type="project" value="TreeGrafter"/>
</dbReference>
<dbReference type="Gene3D" id="2.40.340.10">
    <property type="entry name" value="MoeA, C-terminal, domain IV"/>
    <property type="match status" value="1"/>
</dbReference>
<evidence type="ECO:0000256" key="3">
    <source>
        <dbReference type="ARBA" id="ARBA00008339"/>
    </source>
</evidence>
<dbReference type="NCBIfam" id="NF045515">
    <property type="entry name" value="Glp_gephyrin"/>
    <property type="match status" value="1"/>
</dbReference>
<dbReference type="NCBIfam" id="TIGR00177">
    <property type="entry name" value="molyb_syn"/>
    <property type="match status" value="1"/>
</dbReference>
<gene>
    <name evidence="9" type="primary">GPHN</name>
    <name evidence="9" type="ORF">FJT64_010885</name>
</gene>
<evidence type="ECO:0000259" key="8">
    <source>
        <dbReference type="SMART" id="SM00852"/>
    </source>
</evidence>
<dbReference type="GO" id="GO:0046872">
    <property type="term" value="F:metal ion binding"/>
    <property type="evidence" value="ECO:0007669"/>
    <property type="project" value="UniProtKB-UniRule"/>
</dbReference>
<dbReference type="PANTHER" id="PTHR10192:SF5">
    <property type="entry name" value="GEPHYRIN"/>
    <property type="match status" value="1"/>
</dbReference>
<proteinExistence type="inferred from homology"/>
<dbReference type="Pfam" id="PF03454">
    <property type="entry name" value="MoeA_C"/>
    <property type="match status" value="1"/>
</dbReference>
<dbReference type="Gene3D" id="2.170.190.11">
    <property type="entry name" value="Molybdopterin biosynthesis moea protein, domain 3"/>
    <property type="match status" value="1"/>
</dbReference>
<dbReference type="OrthoDB" id="5854685at2759"/>
<dbReference type="InterPro" id="IPR038987">
    <property type="entry name" value="MoeA-like"/>
</dbReference>
<sequence length="665" mass="69092">MDPITVGIITGKAEDRSGPALVTLLESGELFPAETREIKVVPDEKEDIQAAVAELAPRCDLVLTSGGTGFAARDVTPEAVSPLLERPAPGLVAAMLNGSLAITPMAMLSRPVAGVRGRCVVVTLPGSTKGAVENLRLLAPGLPHAVDLVRNRLTQVQDVHRQLQDGDETGGEKTAARETTTDSTTLSVDAGSRKTSLTSDSAKTSPPAAAGHQHQCPHQLQYTAAGDSTVDLSQVSARDRRSPYPAISLSEAQKITIDAVSAHQPTVETVNITAALGRVLAEDVSARVPLPPFPASVKDGYAVLAADGVGIRRVLGASNAGVDDGGASETVLAGTCVRISTGAPLPAGADAVVMVENTRLVEASPDGRRELRVEILAAPAEGQDIRPIGSDMAVDTPVASRGTRLGAFELAALAAAGVCELQVYSRPTVAVLSTGNEVQEPGQPLAAGRIYDTNRLTLLSALPAAGAEVIDAGIAIDEPGVQLAAMRSALRRADVLVTTGGVSMGERDIIKRLLTQDLGATIHFGRCFMKPGMPTTFASLTMDGRPKFVFGLPGNPVSAAVCSVLHVLPTLRRMAGLTDYRYSTLSVRLEREVRLDPRPEFVRATLTPSAGGGRPTARATGSQQSSNVRSLCGATVLLQLPASSQRCAQLPAGAEVDAILLHGHL</sequence>
<dbReference type="AlphaFoldDB" id="A0A6A4VB07"/>
<dbReference type="EMBL" id="VIIS01001919">
    <property type="protein sequence ID" value="KAF0290935.1"/>
    <property type="molecule type" value="Genomic_DNA"/>
</dbReference>
<dbReference type="SUPFAM" id="SSF53218">
    <property type="entry name" value="Molybdenum cofactor biosynthesis proteins"/>
    <property type="match status" value="2"/>
</dbReference>
<keyword evidence="6" id="KW-0808">Transferase</keyword>
<dbReference type="FunFam" id="2.170.190.11:FF:000001">
    <property type="entry name" value="Molybdopterin molybdenumtransferase"/>
    <property type="match status" value="1"/>
</dbReference>
<feature type="domain" description="MoaB/Mog" evidence="8">
    <location>
        <begin position="430"/>
        <end position="573"/>
    </location>
</feature>
<reference evidence="9 10" key="1">
    <citation type="submission" date="2019-07" db="EMBL/GenBank/DDBJ databases">
        <title>Draft genome assembly of a fouling barnacle, Amphibalanus amphitrite (Darwin, 1854): The first reference genome for Thecostraca.</title>
        <authorList>
            <person name="Kim W."/>
        </authorList>
    </citation>
    <scope>NUCLEOTIDE SEQUENCE [LARGE SCALE GENOMIC DNA]</scope>
    <source>
        <strain evidence="9">SNU_AA5</strain>
        <tissue evidence="9">Soma without cirri and trophi</tissue>
    </source>
</reference>
<dbReference type="SUPFAM" id="SSF63867">
    <property type="entry name" value="MoeA C-terminal domain-like"/>
    <property type="match status" value="1"/>
</dbReference>
<keyword evidence="6" id="KW-0500">Molybdenum</keyword>
<evidence type="ECO:0000313" key="9">
    <source>
        <dbReference type="EMBL" id="KAF0290935.1"/>
    </source>
</evidence>
<dbReference type="Gene3D" id="3.40.980.10">
    <property type="entry name" value="MoaB/Mog-like domain"/>
    <property type="match status" value="2"/>
</dbReference>
<dbReference type="InterPro" id="IPR005111">
    <property type="entry name" value="MoeA_C_domain_IV"/>
</dbReference>
<keyword evidence="6" id="KW-0460">Magnesium</keyword>
<feature type="compositionally biased region" description="Polar residues" evidence="7">
    <location>
        <begin position="193"/>
        <end position="204"/>
    </location>
</feature>
<dbReference type="SUPFAM" id="SSF63882">
    <property type="entry name" value="MoeA N-terminal region -like"/>
    <property type="match status" value="1"/>
</dbReference>
<comment type="caution">
    <text evidence="9">The sequence shown here is derived from an EMBL/GenBank/DDBJ whole genome shotgun (WGS) entry which is preliminary data.</text>
</comment>
<feature type="domain" description="MoaB/Mog" evidence="8">
    <location>
        <begin position="6"/>
        <end position="145"/>
    </location>
</feature>